<dbReference type="PROSITE" id="PS00204">
    <property type="entry name" value="FERRITIN_2"/>
    <property type="match status" value="1"/>
</dbReference>
<keyword evidence="6 12" id="KW-0408">Iron</keyword>
<evidence type="ECO:0000256" key="8">
    <source>
        <dbReference type="ARBA" id="ARBA00023329"/>
    </source>
</evidence>
<name>A0A2Y9H740_NEOSC</name>
<dbReference type="GO" id="GO:0031410">
    <property type="term" value="C:cytoplasmic vesicle"/>
    <property type="evidence" value="ECO:0007669"/>
    <property type="project" value="UniProtKB-KW"/>
</dbReference>
<dbReference type="InterPro" id="IPR014034">
    <property type="entry name" value="Ferritin_CS"/>
</dbReference>
<dbReference type="GO" id="GO:0006879">
    <property type="term" value="P:intracellular iron ion homeostasis"/>
    <property type="evidence" value="ECO:0007669"/>
    <property type="project" value="UniProtKB-KW"/>
</dbReference>
<proteinExistence type="inferred from homology"/>
<reference evidence="16" key="1">
    <citation type="submission" date="2025-08" db="UniProtKB">
        <authorList>
            <consortium name="RefSeq"/>
        </authorList>
    </citation>
    <scope>IDENTIFICATION</scope>
    <source>
        <tissue evidence="16">Blood</tissue>
    </source>
</reference>
<evidence type="ECO:0000256" key="4">
    <source>
        <dbReference type="ARBA" id="ARBA00022490"/>
    </source>
</evidence>
<dbReference type="GO" id="GO:0008199">
    <property type="term" value="F:ferric iron binding"/>
    <property type="evidence" value="ECO:0007669"/>
    <property type="project" value="InterPro"/>
</dbReference>
<evidence type="ECO:0000256" key="3">
    <source>
        <dbReference type="ARBA" id="ARBA00022434"/>
    </source>
</evidence>
<dbReference type="Pfam" id="PF00210">
    <property type="entry name" value="Ferritin"/>
    <property type="match status" value="1"/>
</dbReference>
<dbReference type="InterPro" id="IPR009040">
    <property type="entry name" value="Ferritin-like_diiron"/>
</dbReference>
<keyword evidence="8" id="KW-0968">Cytoplasmic vesicle</keyword>
<feature type="binding site" evidence="12">
    <location>
        <position position="91"/>
    </location>
    <ligand>
        <name>Fe cation</name>
        <dbReference type="ChEBI" id="CHEBI:24875"/>
        <label>1</label>
    </ligand>
</feature>
<evidence type="ECO:0000256" key="9">
    <source>
        <dbReference type="ARBA" id="ARBA00044942"/>
    </source>
</evidence>
<comment type="subunit">
    <text evidence="11">Oligomer of 24 subunits. There are two types of subunits: L (light) chain and H (heavy) chain. The major chain can be light or heavy, depending on the species and tissue type. The functional molecule forms a roughly spherical shell with a diameter of 12 nm and contains a central cavity into which the insoluble mineral iron core is deposited. Interacts with NCOA4.</text>
</comment>
<dbReference type="GO" id="GO:0006826">
    <property type="term" value="P:iron ion transport"/>
    <property type="evidence" value="ECO:0007669"/>
    <property type="project" value="InterPro"/>
</dbReference>
<dbReference type="RefSeq" id="XP_021547438.1">
    <property type="nucleotide sequence ID" value="XM_021691763.1"/>
</dbReference>
<dbReference type="InterPro" id="IPR012347">
    <property type="entry name" value="Ferritin-like"/>
</dbReference>
<evidence type="ECO:0000256" key="5">
    <source>
        <dbReference type="ARBA" id="ARBA00022723"/>
    </source>
</evidence>
<sequence>MEAAINHLVNVHLWASYTYLSLGFFFHLDNVALEGVGHFCELTEEKRKGTEHLLKKQNQTGSRALLQNIPKPSQDEWSKTLDATEATMVLEKNLNQALLELHALGSAQADPQLCDFLENHFLDEEVKLIKKMATTSLTFPAGLG</sequence>
<organism evidence="15 16">
    <name type="scientific">Neomonachus schauinslandi</name>
    <name type="common">Hawaiian monk seal</name>
    <name type="synonym">Monachus schauinslandi</name>
    <dbReference type="NCBI Taxonomy" id="29088"/>
    <lineage>
        <taxon>Eukaryota</taxon>
        <taxon>Metazoa</taxon>
        <taxon>Chordata</taxon>
        <taxon>Craniata</taxon>
        <taxon>Vertebrata</taxon>
        <taxon>Euteleostomi</taxon>
        <taxon>Mammalia</taxon>
        <taxon>Eutheria</taxon>
        <taxon>Laurasiatheria</taxon>
        <taxon>Carnivora</taxon>
        <taxon>Caniformia</taxon>
        <taxon>Pinnipedia</taxon>
        <taxon>Phocidae</taxon>
        <taxon>Monachinae</taxon>
        <taxon>Monachini</taxon>
        <taxon>Neomonachus</taxon>
    </lineage>
</organism>
<dbReference type="Proteomes" id="UP000248481">
    <property type="component" value="Chromosome 13"/>
</dbReference>
<keyword evidence="7" id="KW-0458">Lysosome</keyword>
<dbReference type="Gene3D" id="1.20.1260.10">
    <property type="match status" value="1"/>
</dbReference>
<evidence type="ECO:0000256" key="12">
    <source>
        <dbReference type="PIRSR" id="PIRSR601519-1"/>
    </source>
</evidence>
<comment type="similarity">
    <text evidence="2 13">Belongs to the ferritin family.</text>
</comment>
<dbReference type="InterPro" id="IPR008331">
    <property type="entry name" value="Ferritin_DPS_dom"/>
</dbReference>
<dbReference type="KEGG" id="nsu:110581858"/>
<evidence type="ECO:0000256" key="1">
    <source>
        <dbReference type="ARBA" id="ARBA00004496"/>
    </source>
</evidence>
<keyword evidence="15" id="KW-1185">Reference proteome</keyword>
<evidence type="ECO:0000259" key="14">
    <source>
        <dbReference type="PROSITE" id="PS50905"/>
    </source>
</evidence>
<dbReference type="InParanoid" id="A0A2Y9H740"/>
<feature type="domain" description="Ferritin-like diiron" evidence="14">
    <location>
        <begin position="1"/>
        <end position="143"/>
    </location>
</feature>
<evidence type="ECO:0000256" key="6">
    <source>
        <dbReference type="ARBA" id="ARBA00023004"/>
    </source>
</evidence>
<evidence type="ECO:0000256" key="2">
    <source>
        <dbReference type="ARBA" id="ARBA00007513"/>
    </source>
</evidence>
<keyword evidence="3 13" id="KW-0409">Iron storage</keyword>
<dbReference type="PANTHER" id="PTHR11431:SF47">
    <property type="entry name" value="FERRITIN LIGHT CHAIN"/>
    <property type="match status" value="1"/>
</dbReference>
<dbReference type="FunFam" id="1.20.1260.10:FF:000009">
    <property type="entry name" value="Ferritin light chain"/>
    <property type="match status" value="1"/>
</dbReference>
<evidence type="ECO:0000256" key="10">
    <source>
        <dbReference type="ARBA" id="ARBA00045578"/>
    </source>
</evidence>
<evidence type="ECO:0000313" key="15">
    <source>
        <dbReference type="Proteomes" id="UP000248481"/>
    </source>
</evidence>
<gene>
    <name evidence="16" type="primary">LOC110581858</name>
</gene>
<dbReference type="SUPFAM" id="SSF47240">
    <property type="entry name" value="Ferritin-like"/>
    <property type="match status" value="1"/>
</dbReference>
<comment type="subcellular location">
    <subcellularLocation>
        <location evidence="9">Autolysosome</location>
    </subcellularLocation>
    <subcellularLocation>
        <location evidence="1">Cytoplasm</location>
    </subcellularLocation>
</comment>
<dbReference type="AlphaFoldDB" id="A0A2Y9H740"/>
<dbReference type="PROSITE" id="PS50905">
    <property type="entry name" value="FERRITIN_LIKE"/>
    <property type="match status" value="1"/>
</dbReference>
<accession>A0A2Y9H740</accession>
<dbReference type="GO" id="GO:0008198">
    <property type="term" value="F:ferrous iron binding"/>
    <property type="evidence" value="ECO:0007669"/>
    <property type="project" value="TreeGrafter"/>
</dbReference>
<dbReference type="InterPro" id="IPR009078">
    <property type="entry name" value="Ferritin-like_SF"/>
</dbReference>
<protein>
    <recommendedName>
        <fullName evidence="13">Ferritin</fullName>
    </recommendedName>
</protein>
<dbReference type="PANTHER" id="PTHR11431">
    <property type="entry name" value="FERRITIN"/>
    <property type="match status" value="1"/>
</dbReference>
<evidence type="ECO:0000313" key="16">
    <source>
        <dbReference type="RefSeq" id="XP_021547438.1"/>
    </source>
</evidence>
<evidence type="ECO:0000256" key="13">
    <source>
        <dbReference type="RuleBase" id="RU361145"/>
    </source>
</evidence>
<evidence type="ECO:0000256" key="11">
    <source>
        <dbReference type="ARBA" id="ARBA00047045"/>
    </source>
</evidence>
<evidence type="ECO:0000256" key="7">
    <source>
        <dbReference type="ARBA" id="ARBA00023228"/>
    </source>
</evidence>
<dbReference type="STRING" id="29088.A0A2Y9H740"/>
<keyword evidence="4" id="KW-0963">Cytoplasm</keyword>
<comment type="function">
    <text evidence="10">Stores iron in a soluble, non-toxic, readily available form. Important for iron homeostasis. Iron is taken up in the ferrous form and deposited as ferric hydroxides after oxidation. Also plays a role in delivery of iron to cells. Mediates iron uptake in capsule cells of the developing kidney. Delivery to lysosomes by the cargo receptor NCOA4 for autophagic degradation and release or iron.</text>
</comment>
<dbReference type="InterPro" id="IPR001519">
    <property type="entry name" value="Ferritin"/>
</dbReference>
<dbReference type="GeneID" id="110581858"/>
<keyword evidence="5 12" id="KW-0479">Metal-binding</keyword>
<dbReference type="GO" id="GO:0044754">
    <property type="term" value="C:autolysosome"/>
    <property type="evidence" value="ECO:0007669"/>
    <property type="project" value="UniProtKB-SubCell"/>
</dbReference>